<proteinExistence type="predicted"/>
<gene>
    <name evidence="1" type="ORF">LQ327_17200</name>
</gene>
<sequence length="174" mass="18807">MPPDDVEGVVAMGVFTASGETLLAATPEEVYDFVSNPHNWPKLYRGSAGVQSEIRLPVQVGDTWSETVAVGEDFSCRSTWTLITAVRPRKWVFQQVNGIGAAPDGSGGVDGITTISYTFAPAGDGTLFHRSIHCEMPHGTVIAEKLLLARANPANIEHYQLGVEREILKERANA</sequence>
<dbReference type="CDD" id="cd07812">
    <property type="entry name" value="SRPBCC"/>
    <property type="match status" value="1"/>
</dbReference>
<dbReference type="EMBL" id="JAJNDB010000003">
    <property type="protein sequence ID" value="MCD2195106.1"/>
    <property type="molecule type" value="Genomic_DNA"/>
</dbReference>
<dbReference type="Gene3D" id="3.30.530.20">
    <property type="match status" value="1"/>
</dbReference>
<dbReference type="Pfam" id="PF10604">
    <property type="entry name" value="Polyketide_cyc2"/>
    <property type="match status" value="1"/>
</dbReference>
<organism evidence="1 2">
    <name type="scientific">Actinomycetospora endophytica</name>
    <dbReference type="NCBI Taxonomy" id="2291215"/>
    <lineage>
        <taxon>Bacteria</taxon>
        <taxon>Bacillati</taxon>
        <taxon>Actinomycetota</taxon>
        <taxon>Actinomycetes</taxon>
        <taxon>Pseudonocardiales</taxon>
        <taxon>Pseudonocardiaceae</taxon>
        <taxon>Actinomycetospora</taxon>
    </lineage>
</organism>
<dbReference type="RefSeq" id="WP_230735823.1">
    <property type="nucleotide sequence ID" value="NZ_JAJNDB010000003.1"/>
</dbReference>
<comment type="caution">
    <text evidence="1">The sequence shown here is derived from an EMBL/GenBank/DDBJ whole genome shotgun (WGS) entry which is preliminary data.</text>
</comment>
<keyword evidence="2" id="KW-1185">Reference proteome</keyword>
<dbReference type="InterPro" id="IPR023393">
    <property type="entry name" value="START-like_dom_sf"/>
</dbReference>
<evidence type="ECO:0000313" key="1">
    <source>
        <dbReference type="EMBL" id="MCD2195106.1"/>
    </source>
</evidence>
<protein>
    <submittedName>
        <fullName evidence="1">SRPBCC family protein</fullName>
    </submittedName>
</protein>
<evidence type="ECO:0000313" key="2">
    <source>
        <dbReference type="Proteomes" id="UP001199469"/>
    </source>
</evidence>
<name>A0ABS8PA20_9PSEU</name>
<dbReference type="Proteomes" id="UP001199469">
    <property type="component" value="Unassembled WGS sequence"/>
</dbReference>
<reference evidence="1 2" key="1">
    <citation type="submission" date="2021-11" db="EMBL/GenBank/DDBJ databases">
        <title>Draft genome sequence of Actinomycetospora sp. SF1 isolated from the rhizosphere soil.</title>
        <authorList>
            <person name="Duangmal K."/>
            <person name="Chantavorakit T."/>
        </authorList>
    </citation>
    <scope>NUCLEOTIDE SEQUENCE [LARGE SCALE GENOMIC DNA]</scope>
    <source>
        <strain evidence="1 2">TBRC 5722</strain>
    </source>
</reference>
<dbReference type="InterPro" id="IPR019587">
    <property type="entry name" value="Polyketide_cyclase/dehydratase"/>
</dbReference>
<accession>A0ABS8PA20</accession>
<dbReference type="SUPFAM" id="SSF55961">
    <property type="entry name" value="Bet v1-like"/>
    <property type="match status" value="1"/>
</dbReference>